<name>Q5Z3A0_NOCFA</name>
<dbReference type="HOGENOM" id="CLU_1077026_0_0_11"/>
<sequence>MNRNFLICRNFVSNATALGAKVPAKLQGILDAGEATLQWMPADSLNALQNAIVEGKFTAETASGYLDAELNRTERQPGDVQSKAQDYLARTFTVTLRNGAADQIIDSLRPAFEKARDGFDTASEWITPSTTAEQVLAAGPDAAAAWSALAEHRRTLDNLYSLATTLYHDFQLVPRHPFMLTGTEPIAAFFVGPSVDLRIADQALEPLRSNGRRGGRWTGLRALTQLQWNTATEARRIADAQQESIAAAERRHYAATHS</sequence>
<proteinExistence type="predicted"/>
<dbReference type="AlphaFoldDB" id="Q5Z3A0"/>
<dbReference type="STRING" id="247156.NFA_2490"/>
<gene>
    <name evidence="1" type="ordered locus">NFA_2490</name>
</gene>
<protein>
    <submittedName>
        <fullName evidence="1">Uncharacterized protein</fullName>
    </submittedName>
</protein>
<dbReference type="KEGG" id="nfa:NFA_2490"/>
<dbReference type="GeneID" id="61131094"/>
<organism evidence="1 2">
    <name type="scientific">Nocardia farcinica (strain IFM 10152)</name>
    <dbReference type="NCBI Taxonomy" id="247156"/>
    <lineage>
        <taxon>Bacteria</taxon>
        <taxon>Bacillati</taxon>
        <taxon>Actinomycetota</taxon>
        <taxon>Actinomycetes</taxon>
        <taxon>Mycobacteriales</taxon>
        <taxon>Nocardiaceae</taxon>
        <taxon>Nocardia</taxon>
    </lineage>
</organism>
<keyword evidence="2" id="KW-1185">Reference proteome</keyword>
<dbReference type="eggNOG" id="ENOG50325PB">
    <property type="taxonomic scope" value="Bacteria"/>
</dbReference>
<evidence type="ECO:0000313" key="2">
    <source>
        <dbReference type="Proteomes" id="UP000006820"/>
    </source>
</evidence>
<accession>Q5Z3A0</accession>
<reference evidence="1 2" key="1">
    <citation type="journal article" date="2004" name="Proc. Natl. Acad. Sci. U.S.A.">
        <title>The complete genomic sequence of Nocardia farcinica IFM 10152.</title>
        <authorList>
            <person name="Ishikawa J."/>
            <person name="Yamashita A."/>
            <person name="Mikami Y."/>
            <person name="Hoshino Y."/>
            <person name="Kurita H."/>
            <person name="Hotta K."/>
            <person name="Shiba T."/>
            <person name="Hattori M."/>
        </authorList>
    </citation>
    <scope>NUCLEOTIDE SEQUENCE [LARGE SCALE GENOMIC DNA]</scope>
    <source>
        <strain evidence="1 2">IFM 10152</strain>
    </source>
</reference>
<dbReference type="Proteomes" id="UP000006820">
    <property type="component" value="Chromosome"/>
</dbReference>
<dbReference type="RefSeq" id="WP_011206778.1">
    <property type="nucleotide sequence ID" value="NC_006361.1"/>
</dbReference>
<evidence type="ECO:0000313" key="1">
    <source>
        <dbReference type="EMBL" id="BAD55091.1"/>
    </source>
</evidence>
<dbReference type="EMBL" id="AP006618">
    <property type="protein sequence ID" value="BAD55091.1"/>
    <property type="molecule type" value="Genomic_DNA"/>
</dbReference>